<proteinExistence type="predicted"/>
<dbReference type="RefSeq" id="WP_358361863.1">
    <property type="nucleotide sequence ID" value="NZ_JBEZFP010000124.1"/>
</dbReference>
<dbReference type="EMBL" id="JBEZFP010000124">
    <property type="protein sequence ID" value="MEU8138457.1"/>
    <property type="molecule type" value="Genomic_DNA"/>
</dbReference>
<comment type="caution">
    <text evidence="2">The sequence shown here is derived from an EMBL/GenBank/DDBJ whole genome shotgun (WGS) entry which is preliminary data.</text>
</comment>
<evidence type="ECO:0000259" key="1">
    <source>
        <dbReference type="Pfam" id="PF22743"/>
    </source>
</evidence>
<gene>
    <name evidence="2" type="ORF">AB0C36_33785</name>
</gene>
<reference evidence="2 3" key="1">
    <citation type="submission" date="2024-06" db="EMBL/GenBank/DDBJ databases">
        <title>The Natural Products Discovery Center: Release of the First 8490 Sequenced Strains for Exploring Actinobacteria Biosynthetic Diversity.</title>
        <authorList>
            <person name="Kalkreuter E."/>
            <person name="Kautsar S.A."/>
            <person name="Yang D."/>
            <person name="Bader C.D."/>
            <person name="Teijaro C.N."/>
            <person name="Fluegel L."/>
            <person name="Davis C.M."/>
            <person name="Simpson J.R."/>
            <person name="Lauterbach L."/>
            <person name="Steele A.D."/>
            <person name="Gui C."/>
            <person name="Meng S."/>
            <person name="Li G."/>
            <person name="Viehrig K."/>
            <person name="Ye F."/>
            <person name="Su P."/>
            <person name="Kiefer A.F."/>
            <person name="Nichols A."/>
            <person name="Cepeda A.J."/>
            <person name="Yan W."/>
            <person name="Fan B."/>
            <person name="Jiang Y."/>
            <person name="Adhikari A."/>
            <person name="Zheng C.-J."/>
            <person name="Schuster L."/>
            <person name="Cowan T.M."/>
            <person name="Smanski M.J."/>
            <person name="Chevrette M.G."/>
            <person name="De Carvalho L.P.S."/>
            <person name="Shen B."/>
        </authorList>
    </citation>
    <scope>NUCLEOTIDE SEQUENCE [LARGE SCALE GENOMIC DNA]</scope>
    <source>
        <strain evidence="2 3">NPDC048946</strain>
    </source>
</reference>
<feature type="domain" description="PspA-associated" evidence="1">
    <location>
        <begin position="1"/>
        <end position="92"/>
    </location>
</feature>
<protein>
    <recommendedName>
        <fullName evidence="1">PspA-associated domain-containing protein</fullName>
    </recommendedName>
</protein>
<evidence type="ECO:0000313" key="3">
    <source>
        <dbReference type="Proteomes" id="UP001551482"/>
    </source>
</evidence>
<keyword evidence="3" id="KW-1185">Reference proteome</keyword>
<sequence>MIVRIMGEGQLDVADEHIAALDLLDNAIESAVEADDEAAFRAALVALLDRVREVGTPVPDDVLEPSQLILPAADAHVDDVRELFKEGGLIPG</sequence>
<accession>A0ABV3DTA0</accession>
<name>A0ABV3DTA0_9ACTN</name>
<dbReference type="Pfam" id="PF22743">
    <property type="entry name" value="PspAA"/>
    <property type="match status" value="1"/>
</dbReference>
<evidence type="ECO:0000313" key="2">
    <source>
        <dbReference type="EMBL" id="MEU8138457.1"/>
    </source>
</evidence>
<dbReference type="InterPro" id="IPR054437">
    <property type="entry name" value="PspA-assoc_dom"/>
</dbReference>
<organism evidence="2 3">
    <name type="scientific">Streptodolium elevatio</name>
    <dbReference type="NCBI Taxonomy" id="3157996"/>
    <lineage>
        <taxon>Bacteria</taxon>
        <taxon>Bacillati</taxon>
        <taxon>Actinomycetota</taxon>
        <taxon>Actinomycetes</taxon>
        <taxon>Kitasatosporales</taxon>
        <taxon>Streptomycetaceae</taxon>
        <taxon>Streptodolium</taxon>
    </lineage>
</organism>
<dbReference type="Proteomes" id="UP001551482">
    <property type="component" value="Unassembled WGS sequence"/>
</dbReference>